<feature type="binding site" evidence="12">
    <location>
        <begin position="280"/>
        <end position="282"/>
    </location>
    <ligand>
        <name>4-CDP-2-C-methyl-D-erythritol 2-phosphate</name>
        <dbReference type="ChEBI" id="CHEBI:57919"/>
    </ligand>
</feature>
<dbReference type="Gene3D" id="3.90.550.10">
    <property type="entry name" value="Spore Coat Polysaccharide Biosynthesis Protein SpsA, Chain A"/>
    <property type="match status" value="1"/>
</dbReference>
<organism evidence="14 15">
    <name type="scientific">Actibacterium pelagium</name>
    <dbReference type="NCBI Taxonomy" id="2029103"/>
    <lineage>
        <taxon>Bacteria</taxon>
        <taxon>Pseudomonadati</taxon>
        <taxon>Pseudomonadota</taxon>
        <taxon>Alphaproteobacteria</taxon>
        <taxon>Rhodobacterales</taxon>
        <taxon>Roseobacteraceae</taxon>
        <taxon>Actibacterium</taxon>
    </lineage>
</organism>
<dbReference type="Pfam" id="PF01128">
    <property type="entry name" value="IspD"/>
    <property type="match status" value="1"/>
</dbReference>
<dbReference type="PROSITE" id="PS00648">
    <property type="entry name" value="RIBONUCLEASE_P"/>
    <property type="match status" value="1"/>
</dbReference>
<evidence type="ECO:0000256" key="2">
    <source>
        <dbReference type="ARBA" id="ARBA00001968"/>
    </source>
</evidence>
<dbReference type="HAMAP" id="MF_00108">
    <property type="entry name" value="IspD"/>
    <property type="match status" value="1"/>
</dbReference>
<dbReference type="PANTHER" id="PTHR43181">
    <property type="entry name" value="2-C-METHYL-D-ERYTHRITOL 2,4-CYCLODIPHOSPHATE SYNTHASE, CHLOROPLASTIC"/>
    <property type="match status" value="1"/>
</dbReference>
<feature type="region of interest" description="2-C-methyl-D-erythritol 4-phosphate cytidylyltransferase" evidence="12">
    <location>
        <begin position="1"/>
        <end position="225"/>
    </location>
</feature>
<feature type="region of interest" description="2-C-methyl-D-erythritol 2,4-cyclodiphosphate synthase" evidence="12">
    <location>
        <begin position="226"/>
        <end position="381"/>
    </location>
</feature>
<comment type="cofactor">
    <cofactor evidence="2 12">
        <name>a divalent metal cation</name>
        <dbReference type="ChEBI" id="CHEBI:60240"/>
    </cofactor>
</comment>
<dbReference type="RefSeq" id="WP_095596306.1">
    <property type="nucleotide sequence ID" value="NZ_BMKN01000001.1"/>
</dbReference>
<keyword evidence="7 12" id="KW-0548">Nucleotidyltransferase</keyword>
<dbReference type="InterPro" id="IPR020539">
    <property type="entry name" value="RNase_P_CS"/>
</dbReference>
<dbReference type="HAMAP" id="MF_00107">
    <property type="entry name" value="IspF"/>
    <property type="match status" value="1"/>
</dbReference>
<feature type="binding site" evidence="12">
    <location>
        <position position="232"/>
    </location>
    <ligand>
        <name>a divalent metal cation</name>
        <dbReference type="ChEBI" id="CHEBI:60240"/>
    </ligand>
</feature>
<evidence type="ECO:0000259" key="13">
    <source>
        <dbReference type="Pfam" id="PF02542"/>
    </source>
</evidence>
<feature type="site" description="Positions MEP for the nucleophilic attack" evidence="12">
    <location>
        <position position="203"/>
    </location>
</feature>
<dbReference type="PANTHER" id="PTHR43181:SF1">
    <property type="entry name" value="2-C-METHYL-D-ERYTHRITOL 2,4-CYCLODIPHOSPHATE SYNTHASE, CHLOROPLASTIC"/>
    <property type="match status" value="1"/>
</dbReference>
<dbReference type="EMBL" id="BMKN01000001">
    <property type="protein sequence ID" value="GGE42940.1"/>
    <property type="molecule type" value="Genomic_DNA"/>
</dbReference>
<feature type="binding site" evidence="12">
    <location>
        <position position="234"/>
    </location>
    <ligand>
        <name>a divalent metal cation</name>
        <dbReference type="ChEBI" id="CHEBI:60240"/>
    </ligand>
</feature>
<dbReference type="PROSITE" id="PS01295">
    <property type="entry name" value="ISPD"/>
    <property type="match status" value="1"/>
</dbReference>
<comment type="function">
    <text evidence="12">Bifunctional enzyme that catalyzes the formation of 4-diphosphocytidyl-2-C-methyl-D-erythritol from CTP and 2-C-methyl-D-erythritol 4-phosphate (MEP) (IspD), and catalyzes the conversion of 4-diphosphocytidyl-2-C-methyl-D-erythritol 2-phosphate (CDP-ME2P) to 2-C-methyl-D-erythritol 2,4-cyclodiphosphate (ME-CPP) with a corresponding release of cytidine 5-monophosphate (CMP) (IspF).</text>
</comment>
<comment type="caution">
    <text evidence="12">Lacks conserved residue(s) required for the propagation of feature annotation.</text>
</comment>
<evidence type="ECO:0000256" key="6">
    <source>
        <dbReference type="ARBA" id="ARBA00022679"/>
    </source>
</evidence>
<comment type="pathway">
    <text evidence="3 12">Isoprenoid biosynthesis; isopentenyl diphosphate biosynthesis via DXP pathway; isopentenyl diphosphate from 1-deoxy-D-xylulose 5-phosphate: step 2/6.</text>
</comment>
<dbReference type="GO" id="GO:0050518">
    <property type="term" value="F:2-C-methyl-D-erythritol 4-phosphate cytidylyltransferase activity"/>
    <property type="evidence" value="ECO:0007669"/>
    <property type="project" value="UniProtKB-UniRule"/>
</dbReference>
<feature type="binding site" evidence="12">
    <location>
        <position position="266"/>
    </location>
    <ligand>
        <name>a divalent metal cation</name>
        <dbReference type="ChEBI" id="CHEBI:60240"/>
    </ligand>
</feature>
<dbReference type="InterPro" id="IPR001228">
    <property type="entry name" value="IspD"/>
</dbReference>
<dbReference type="FunFam" id="3.90.550.10:FF:000003">
    <property type="entry name" value="2-C-methyl-D-erythritol 4-phosphate cytidylyltransferase"/>
    <property type="match status" value="1"/>
</dbReference>
<comment type="similarity">
    <text evidence="12">In the N-terminal section; belongs to the IspD/TarI cytidylyltransferase family. IspD subfamily.</text>
</comment>
<evidence type="ECO:0000256" key="1">
    <source>
        <dbReference type="ARBA" id="ARBA00001282"/>
    </source>
</evidence>
<evidence type="ECO:0000256" key="7">
    <source>
        <dbReference type="ARBA" id="ARBA00022695"/>
    </source>
</evidence>
<dbReference type="InterPro" id="IPR036571">
    <property type="entry name" value="MECDP_synthase_sf"/>
</dbReference>
<evidence type="ECO:0000313" key="14">
    <source>
        <dbReference type="EMBL" id="GGE42940.1"/>
    </source>
</evidence>
<evidence type="ECO:0000256" key="12">
    <source>
        <dbReference type="HAMAP-Rule" id="MF_01520"/>
    </source>
</evidence>
<feature type="binding site" evidence="12">
    <location>
        <position position="366"/>
    </location>
    <ligand>
        <name>4-CDP-2-C-methyl-D-erythritol 2-phosphate</name>
        <dbReference type="ChEBI" id="CHEBI:57919"/>
    </ligand>
</feature>
<dbReference type="InterPro" id="IPR003526">
    <property type="entry name" value="MECDP_synthase"/>
</dbReference>
<comment type="catalytic activity">
    <reaction evidence="12">
        <text>4-CDP-2-C-methyl-D-erythritol 2-phosphate = 2-C-methyl-D-erythritol 2,4-cyclic diphosphate + CMP</text>
        <dbReference type="Rhea" id="RHEA:23864"/>
        <dbReference type="ChEBI" id="CHEBI:57919"/>
        <dbReference type="ChEBI" id="CHEBI:58483"/>
        <dbReference type="ChEBI" id="CHEBI:60377"/>
        <dbReference type="EC" id="4.6.1.12"/>
    </reaction>
</comment>
<evidence type="ECO:0000256" key="5">
    <source>
        <dbReference type="ARBA" id="ARBA00009789"/>
    </source>
</evidence>
<feature type="binding site" evidence="12">
    <location>
        <begin position="356"/>
        <end position="359"/>
    </location>
    <ligand>
        <name>4-CDP-2-C-methyl-D-erythritol 2-phosphate</name>
        <dbReference type="ChEBI" id="CHEBI:57919"/>
    </ligand>
</feature>
<comment type="caution">
    <text evidence="14">The sequence shown here is derived from an EMBL/GenBank/DDBJ whole genome shotgun (WGS) entry which is preliminary data.</text>
</comment>
<dbReference type="NCBIfam" id="TIGR00151">
    <property type="entry name" value="ispF"/>
    <property type="match status" value="1"/>
</dbReference>
<dbReference type="InterPro" id="IPR029044">
    <property type="entry name" value="Nucleotide-diphossugar_trans"/>
</dbReference>
<dbReference type="AlphaFoldDB" id="A0A917AD84"/>
<feature type="binding site" evidence="12">
    <location>
        <begin position="232"/>
        <end position="234"/>
    </location>
    <ligand>
        <name>4-CDP-2-C-methyl-D-erythritol 2-phosphate</name>
        <dbReference type="ChEBI" id="CHEBI:57919"/>
    </ligand>
</feature>
<comment type="similarity">
    <text evidence="5">Belongs to the IspD/TarI cytidylyltransferase family. IspD subfamily.</text>
</comment>
<feature type="site" description="Transition state stabilizer" evidence="12">
    <location>
        <position position="22"/>
    </location>
</feature>
<reference evidence="14" key="2">
    <citation type="submission" date="2020-09" db="EMBL/GenBank/DDBJ databases">
        <authorList>
            <person name="Sun Q."/>
            <person name="Zhou Y."/>
        </authorList>
    </citation>
    <scope>NUCLEOTIDE SEQUENCE</scope>
    <source>
        <strain evidence="14">CGMCC 1.16012</strain>
    </source>
</reference>
<comment type="pathway">
    <text evidence="12">Isoprenoid biosynthesis; isopentenyl diphosphate biosynthesis via DXP pathway; isopentenyl diphosphate from 1-deoxy-D-xylulose 5-phosphate: step 4/6.</text>
</comment>
<dbReference type="InterPro" id="IPR018294">
    <property type="entry name" value="ISPD_synthase_CS"/>
</dbReference>
<keyword evidence="10 12" id="KW-0456">Lyase</keyword>
<dbReference type="InterPro" id="IPR034683">
    <property type="entry name" value="IspD/TarI"/>
</dbReference>
<accession>A0A917AD84</accession>
<feature type="site" description="Transition state stabilizer" evidence="12">
    <location>
        <position position="357"/>
    </location>
</feature>
<name>A0A917AD84_9RHOB</name>
<evidence type="ECO:0000256" key="8">
    <source>
        <dbReference type="ARBA" id="ARBA00022723"/>
    </source>
</evidence>
<keyword evidence="6 12" id="KW-0808">Transferase</keyword>
<reference evidence="14" key="1">
    <citation type="journal article" date="2014" name="Int. J. Syst. Evol. Microbiol.">
        <title>Complete genome sequence of Corynebacterium casei LMG S-19264T (=DSM 44701T), isolated from a smear-ripened cheese.</title>
        <authorList>
            <consortium name="US DOE Joint Genome Institute (JGI-PGF)"/>
            <person name="Walter F."/>
            <person name="Albersmeier A."/>
            <person name="Kalinowski J."/>
            <person name="Ruckert C."/>
        </authorList>
    </citation>
    <scope>NUCLEOTIDE SEQUENCE</scope>
    <source>
        <strain evidence="14">CGMCC 1.16012</strain>
    </source>
</reference>
<protein>
    <recommendedName>
        <fullName evidence="12">Bifunctional enzyme IspD/IspF</fullName>
    </recommendedName>
    <domain>
        <recommendedName>
            <fullName evidence="12">2-C-methyl-D-erythritol 4-phosphate cytidylyltransferase</fullName>
            <ecNumber evidence="12">2.7.7.60</ecNumber>
        </recommendedName>
        <alternativeName>
            <fullName evidence="12">4-diphosphocytidyl-2C-methyl-D-erythritol synthase</fullName>
        </alternativeName>
        <alternativeName>
            <fullName evidence="12">MEP cytidylyltransferase</fullName>
            <shortName evidence="12">MCT</shortName>
        </alternativeName>
    </domain>
    <domain>
        <recommendedName>
            <fullName evidence="12">2-C-methyl-D-erythritol 2,4-cyclodiphosphate synthase</fullName>
            <shortName evidence="12">MECDP-synthase</shortName>
            <shortName evidence="12">MECPP-synthase</shortName>
            <shortName evidence="12">MECPS</shortName>
            <ecNumber evidence="12">4.6.1.12</ecNumber>
        </recommendedName>
    </domain>
</protein>
<dbReference type="CDD" id="cd02516">
    <property type="entry name" value="CDP-ME_synthetase"/>
    <property type="match status" value="1"/>
</dbReference>
<dbReference type="GO" id="GO:0008685">
    <property type="term" value="F:2-C-methyl-D-erythritol 2,4-cyclodiphosphate synthase activity"/>
    <property type="evidence" value="ECO:0007669"/>
    <property type="project" value="UniProtKB-UniRule"/>
</dbReference>
<dbReference type="EC" id="2.7.7.60" evidence="12"/>
<dbReference type="Pfam" id="PF02542">
    <property type="entry name" value="YgbB"/>
    <property type="match status" value="1"/>
</dbReference>
<sequence>MQATAIIVAAGRGTRAGGPVAKQYQLLNGEAVLRHTVRRFLRHPEISQTVLVIHKDDHDLCKQALGDLHSAVSIVNGGATRAISVQNGLKAVSESDPVLIHDAARPLVSNEVITRVLEALKHSVGAAPALGVVDALWKGAGGKVVTSVPRDGLFRAQTPQGFHRRAILNAHAAADQNAADDVQVALAQGIDVAIVEGDERNLKITRPEDFARAEEILRQEAGLDIRCGNGFDVHSFVEGDHVILCGVRIPFDQGLNGHSDSDVGMHALTDAIYGALGLGDIGKHFPPSDDQWKGADSRIFLKHAVASANERGFTLTNCDVTLICEQPKIGPHVQPMRQALAETMNIDLDRVSVKATTSEKLGFTGRGEGIASIATATLVKS</sequence>
<dbReference type="HAMAP" id="MF_01520">
    <property type="entry name" value="IspDF"/>
    <property type="match status" value="1"/>
</dbReference>
<evidence type="ECO:0000256" key="10">
    <source>
        <dbReference type="ARBA" id="ARBA00023239"/>
    </source>
</evidence>
<dbReference type="NCBIfam" id="NF006899">
    <property type="entry name" value="PRK09382.1"/>
    <property type="match status" value="1"/>
</dbReference>
<feature type="site" description="Transition state stabilizer" evidence="12">
    <location>
        <position position="258"/>
    </location>
</feature>
<dbReference type="GO" id="GO:0046872">
    <property type="term" value="F:metal ion binding"/>
    <property type="evidence" value="ECO:0007669"/>
    <property type="project" value="UniProtKB-KW"/>
</dbReference>
<dbReference type="GO" id="GO:0004526">
    <property type="term" value="F:ribonuclease P activity"/>
    <property type="evidence" value="ECO:0007669"/>
    <property type="project" value="InterPro"/>
</dbReference>
<keyword evidence="8 12" id="KW-0479">Metal-binding</keyword>
<evidence type="ECO:0000256" key="11">
    <source>
        <dbReference type="ARBA" id="ARBA00023268"/>
    </source>
</evidence>
<dbReference type="OrthoDB" id="9804336at2"/>
<feature type="binding site" evidence="12">
    <location>
        <position position="363"/>
    </location>
    <ligand>
        <name>4-CDP-2-C-methyl-D-erythritol 2-phosphate</name>
        <dbReference type="ChEBI" id="CHEBI:57919"/>
    </ligand>
</feature>
<dbReference type="InterPro" id="IPR026596">
    <property type="entry name" value="IspD/F"/>
</dbReference>
<dbReference type="GO" id="GO:0019288">
    <property type="term" value="P:isopentenyl diphosphate biosynthetic process, methylerythritol 4-phosphate pathway"/>
    <property type="evidence" value="ECO:0007669"/>
    <property type="project" value="UniProtKB-UniRule"/>
</dbReference>
<evidence type="ECO:0000256" key="9">
    <source>
        <dbReference type="ARBA" id="ARBA00023229"/>
    </source>
</evidence>
<dbReference type="SUPFAM" id="SSF53448">
    <property type="entry name" value="Nucleotide-diphospho-sugar transferases"/>
    <property type="match status" value="1"/>
</dbReference>
<evidence type="ECO:0000313" key="15">
    <source>
        <dbReference type="Proteomes" id="UP000606730"/>
    </source>
</evidence>
<feature type="domain" description="2-C-methyl-D-erythritol 2,4-cyclodiphosphate synthase" evidence="13">
    <location>
        <begin position="225"/>
        <end position="378"/>
    </location>
</feature>
<keyword evidence="9 12" id="KW-0414">Isoprene biosynthesis</keyword>
<dbReference type="FunFam" id="3.30.1330.50:FF:000001">
    <property type="entry name" value="2-C-methyl-D-erythritol 2,4-cyclodiphosphate synthase"/>
    <property type="match status" value="1"/>
</dbReference>
<dbReference type="NCBIfam" id="TIGR00453">
    <property type="entry name" value="ispD"/>
    <property type="match status" value="1"/>
</dbReference>
<dbReference type="EC" id="4.6.1.12" evidence="12"/>
<dbReference type="Proteomes" id="UP000606730">
    <property type="component" value="Unassembled WGS sequence"/>
</dbReference>
<keyword evidence="15" id="KW-1185">Reference proteome</keyword>
<feature type="site" description="Positions MEP for the nucleophilic attack" evidence="12">
    <location>
        <position position="150"/>
    </location>
</feature>
<proteinExistence type="inferred from homology"/>
<dbReference type="CDD" id="cd00554">
    <property type="entry name" value="MECDP_synthase"/>
    <property type="match status" value="1"/>
</dbReference>
<evidence type="ECO:0000256" key="3">
    <source>
        <dbReference type="ARBA" id="ARBA00004787"/>
    </source>
</evidence>
<comment type="similarity">
    <text evidence="4">Belongs to the IspF family.</text>
</comment>
<feature type="binding site" evidence="12">
    <location>
        <begin position="258"/>
        <end position="259"/>
    </location>
    <ligand>
        <name>4-CDP-2-C-methyl-D-erythritol 2-phosphate</name>
        <dbReference type="ChEBI" id="CHEBI:57919"/>
    </ligand>
</feature>
<dbReference type="GO" id="GO:0016114">
    <property type="term" value="P:terpenoid biosynthetic process"/>
    <property type="evidence" value="ECO:0007669"/>
    <property type="project" value="InterPro"/>
</dbReference>
<keyword evidence="11 12" id="KW-0511">Multifunctional enzyme</keyword>
<evidence type="ECO:0000256" key="4">
    <source>
        <dbReference type="ARBA" id="ARBA00008480"/>
    </source>
</evidence>
<comment type="catalytic activity">
    <reaction evidence="1 12">
        <text>2-C-methyl-D-erythritol 4-phosphate + CTP + H(+) = 4-CDP-2-C-methyl-D-erythritol + diphosphate</text>
        <dbReference type="Rhea" id="RHEA:13429"/>
        <dbReference type="ChEBI" id="CHEBI:15378"/>
        <dbReference type="ChEBI" id="CHEBI:33019"/>
        <dbReference type="ChEBI" id="CHEBI:37563"/>
        <dbReference type="ChEBI" id="CHEBI:57823"/>
        <dbReference type="ChEBI" id="CHEBI:58262"/>
        <dbReference type="EC" id="2.7.7.60"/>
    </reaction>
</comment>
<dbReference type="Gene3D" id="3.30.1330.50">
    <property type="entry name" value="2-C-methyl-D-erythritol 2,4-cyclodiphosphate synthase"/>
    <property type="match status" value="1"/>
</dbReference>
<dbReference type="SUPFAM" id="SSF69765">
    <property type="entry name" value="IpsF-like"/>
    <property type="match status" value="1"/>
</dbReference>
<feature type="site" description="Transition state stabilizer" evidence="12">
    <location>
        <position position="15"/>
    </location>
</feature>
<comment type="similarity">
    <text evidence="12">In the C-terminal section; belongs to the IspF family.</text>
</comment>
<gene>
    <name evidence="12 14" type="primary">ispDF</name>
    <name evidence="14" type="ORF">GCM10011517_08180</name>
</gene>